<reference evidence="1" key="2">
    <citation type="journal article" date="2015" name="Data Brief">
        <title>Shoot transcriptome of the giant reed, Arundo donax.</title>
        <authorList>
            <person name="Barrero R.A."/>
            <person name="Guerrero F.D."/>
            <person name="Moolhuijzen P."/>
            <person name="Goolsby J.A."/>
            <person name="Tidwell J."/>
            <person name="Bellgard S.E."/>
            <person name="Bellgard M.I."/>
        </authorList>
    </citation>
    <scope>NUCLEOTIDE SEQUENCE</scope>
    <source>
        <tissue evidence="1">Shoot tissue taken approximately 20 cm above the soil surface</tissue>
    </source>
</reference>
<proteinExistence type="predicted"/>
<accession>A0A0A9D010</accession>
<name>A0A0A9D010_ARUDO</name>
<organism evidence="1">
    <name type="scientific">Arundo donax</name>
    <name type="common">Giant reed</name>
    <name type="synonym">Donax arundinaceus</name>
    <dbReference type="NCBI Taxonomy" id="35708"/>
    <lineage>
        <taxon>Eukaryota</taxon>
        <taxon>Viridiplantae</taxon>
        <taxon>Streptophyta</taxon>
        <taxon>Embryophyta</taxon>
        <taxon>Tracheophyta</taxon>
        <taxon>Spermatophyta</taxon>
        <taxon>Magnoliopsida</taxon>
        <taxon>Liliopsida</taxon>
        <taxon>Poales</taxon>
        <taxon>Poaceae</taxon>
        <taxon>PACMAD clade</taxon>
        <taxon>Arundinoideae</taxon>
        <taxon>Arundineae</taxon>
        <taxon>Arundo</taxon>
    </lineage>
</organism>
<reference evidence="1" key="1">
    <citation type="submission" date="2014-09" db="EMBL/GenBank/DDBJ databases">
        <authorList>
            <person name="Magalhaes I.L.F."/>
            <person name="Oliveira U."/>
            <person name="Santos F.R."/>
            <person name="Vidigal T.H.D.A."/>
            <person name="Brescovit A.D."/>
            <person name="Santos A.J."/>
        </authorList>
    </citation>
    <scope>NUCLEOTIDE SEQUENCE</scope>
    <source>
        <tissue evidence="1">Shoot tissue taken approximately 20 cm above the soil surface</tissue>
    </source>
</reference>
<evidence type="ECO:0000313" key="1">
    <source>
        <dbReference type="EMBL" id="JAD77077.1"/>
    </source>
</evidence>
<protein>
    <submittedName>
        <fullName evidence="1">Uncharacterized protein</fullName>
    </submittedName>
</protein>
<dbReference type="EMBL" id="GBRH01220818">
    <property type="protein sequence ID" value="JAD77077.1"/>
    <property type="molecule type" value="Transcribed_RNA"/>
</dbReference>
<dbReference type="AlphaFoldDB" id="A0A0A9D010"/>
<sequence length="61" mass="6309">MSANNFRNGPGTGDVSLSAFCGGLKSYWILATSPSSFAELHVMELGASTFPGDLKVLVTSA</sequence>